<feature type="transmembrane region" description="Helical" evidence="1">
    <location>
        <begin position="29"/>
        <end position="49"/>
    </location>
</feature>
<sequence length="129" mass="13815">MVDNCLTVGIFCVCGALLSLILKQYCTEHSLTVSLAVCTAVLTAFVLMLASPVSELRIILEAAEISEEYISVMFKALAICCITHIAAELCRDSGESAMGSAAELWGRGALITISIPVFNAFLKLIEKLL</sequence>
<dbReference type="InterPro" id="IPR025664">
    <property type="entry name" value="Spore_III_AC/AD"/>
</dbReference>
<dbReference type="OrthoDB" id="1682150at2"/>
<comment type="caution">
    <text evidence="2">The sequence shown here is derived from an EMBL/GenBank/DDBJ whole genome shotgun (WGS) entry which is preliminary data.</text>
</comment>
<feature type="transmembrane region" description="Helical" evidence="1">
    <location>
        <begin position="6"/>
        <end position="22"/>
    </location>
</feature>
<dbReference type="eggNOG" id="ENOG5032SJW">
    <property type="taxonomic scope" value="Bacteria"/>
</dbReference>
<keyword evidence="1" id="KW-0472">Membrane</keyword>
<accession>W7UPX3</accession>
<proteinExistence type="predicted"/>
<dbReference type="PATRIC" id="fig|1341157.4.peg.1917"/>
<gene>
    <name evidence="2" type="ORF">RF007C_07455</name>
</gene>
<dbReference type="AlphaFoldDB" id="W7UPX3"/>
<evidence type="ECO:0008006" key="4">
    <source>
        <dbReference type="Google" id="ProtNLM"/>
    </source>
</evidence>
<organism evidence="2 3">
    <name type="scientific">Ruminococcus flavefaciens 007c</name>
    <dbReference type="NCBI Taxonomy" id="1341157"/>
    <lineage>
        <taxon>Bacteria</taxon>
        <taxon>Bacillati</taxon>
        <taxon>Bacillota</taxon>
        <taxon>Clostridia</taxon>
        <taxon>Eubacteriales</taxon>
        <taxon>Oscillospiraceae</taxon>
        <taxon>Ruminococcus</taxon>
    </lineage>
</organism>
<keyword evidence="3" id="KW-1185">Reference proteome</keyword>
<dbReference type="EMBL" id="ATAX01000025">
    <property type="protein sequence ID" value="EWM53509.1"/>
    <property type="molecule type" value="Genomic_DNA"/>
</dbReference>
<dbReference type="Proteomes" id="UP000019365">
    <property type="component" value="Unassembled WGS sequence"/>
</dbReference>
<reference evidence="2 3" key="1">
    <citation type="journal article" date="2014" name="PLoS ONE">
        <title>Rumen cellulosomics: divergent fiber-degrading strategies revealed by comparative genome-wide analysis of six ruminococcal strains.</title>
        <authorList>
            <person name="Dassa B."/>
            <person name="Borovok I."/>
            <person name="Ruimy-Israeli V."/>
            <person name="Lamed R."/>
            <person name="Flint H.J."/>
            <person name="Duncan S.H."/>
            <person name="Henrissat B."/>
            <person name="Coutinho P."/>
            <person name="Morrison M."/>
            <person name="Mosoni P."/>
            <person name="Yeoman C.J."/>
            <person name="White B.A."/>
            <person name="Bayer E.A."/>
        </authorList>
    </citation>
    <scope>NUCLEOTIDE SEQUENCE [LARGE SCALE GENOMIC DNA]</scope>
    <source>
        <strain evidence="2 3">007c</strain>
    </source>
</reference>
<keyword evidence="1" id="KW-0812">Transmembrane</keyword>
<dbReference type="Pfam" id="PF06686">
    <property type="entry name" value="SpoIIIAC"/>
    <property type="match status" value="1"/>
</dbReference>
<evidence type="ECO:0000313" key="2">
    <source>
        <dbReference type="EMBL" id="EWM53509.1"/>
    </source>
</evidence>
<evidence type="ECO:0000256" key="1">
    <source>
        <dbReference type="SAM" id="Phobius"/>
    </source>
</evidence>
<dbReference type="RefSeq" id="WP_037299376.1">
    <property type="nucleotide sequence ID" value="NZ_ATAX01000025.1"/>
</dbReference>
<name>W7UPX3_RUMFL</name>
<protein>
    <recommendedName>
        <fullName evidence="4">Stage III sporulation protein AD</fullName>
    </recommendedName>
</protein>
<evidence type="ECO:0000313" key="3">
    <source>
        <dbReference type="Proteomes" id="UP000019365"/>
    </source>
</evidence>
<keyword evidence="1" id="KW-1133">Transmembrane helix</keyword>